<dbReference type="InterPro" id="IPR010987">
    <property type="entry name" value="Glutathione-S-Trfase_C-like"/>
</dbReference>
<dbReference type="SUPFAM" id="SSF52833">
    <property type="entry name" value="Thioredoxin-like"/>
    <property type="match status" value="1"/>
</dbReference>
<dbReference type="GO" id="GO:0016740">
    <property type="term" value="F:transferase activity"/>
    <property type="evidence" value="ECO:0007669"/>
    <property type="project" value="UniProtKB-KW"/>
</dbReference>
<evidence type="ECO:0000313" key="4">
    <source>
        <dbReference type="Proteomes" id="UP000308054"/>
    </source>
</evidence>
<dbReference type="Gene3D" id="3.40.30.10">
    <property type="entry name" value="Glutaredoxin"/>
    <property type="match status" value="1"/>
</dbReference>
<dbReference type="Proteomes" id="UP000308054">
    <property type="component" value="Unassembled WGS sequence"/>
</dbReference>
<dbReference type="PROSITE" id="PS50405">
    <property type="entry name" value="GST_CTER"/>
    <property type="match status" value="1"/>
</dbReference>
<evidence type="ECO:0000313" key="3">
    <source>
        <dbReference type="EMBL" id="TGY89016.1"/>
    </source>
</evidence>
<proteinExistence type="predicted"/>
<sequence length="208" mass="23750">MPTPDFTLYHAPMTRSIRVRWTLEEMGLPYRLETVKFTRGDVGGAEYRQINPMQKIPAFRDGDRVLLESLAIVQYLVTKYGPTDLAVKPDEPGYGAWLEWLHFGEATMSMSVNLILAHTTLLPEEQRNPGLAKWARHEVDKHLNMIAERGLKGHDYLAADRFTAADISVVYMLYLLKLVKQFNGAPEPVRAYFDRVAAREAWRKASAD</sequence>
<dbReference type="InterPro" id="IPR004045">
    <property type="entry name" value="Glutathione_S-Trfase_N"/>
</dbReference>
<organism evidence="3 4">
    <name type="scientific">Marinicauda algicola</name>
    <dbReference type="NCBI Taxonomy" id="2029849"/>
    <lineage>
        <taxon>Bacteria</taxon>
        <taxon>Pseudomonadati</taxon>
        <taxon>Pseudomonadota</taxon>
        <taxon>Alphaproteobacteria</taxon>
        <taxon>Maricaulales</taxon>
        <taxon>Maricaulaceae</taxon>
        <taxon>Marinicauda</taxon>
    </lineage>
</organism>
<dbReference type="InterPro" id="IPR036282">
    <property type="entry name" value="Glutathione-S-Trfase_C_sf"/>
</dbReference>
<dbReference type="EMBL" id="SRXW01000002">
    <property type="protein sequence ID" value="TGY89016.1"/>
    <property type="molecule type" value="Genomic_DNA"/>
</dbReference>
<reference evidence="3 4" key="1">
    <citation type="journal article" date="2017" name="Int. J. Syst. Evol. Microbiol.">
        <title>Marinicauda algicola sp. nov., isolated from a marine red alga Rhodosorus marinus.</title>
        <authorList>
            <person name="Jeong S.E."/>
            <person name="Jeon S.H."/>
            <person name="Chun B.H."/>
            <person name="Kim D.W."/>
            <person name="Jeon C.O."/>
        </authorList>
    </citation>
    <scope>NUCLEOTIDE SEQUENCE [LARGE SCALE GENOMIC DNA]</scope>
    <source>
        <strain evidence="3 4">JCM 31718</strain>
    </source>
</reference>
<dbReference type="SUPFAM" id="SSF47616">
    <property type="entry name" value="GST C-terminal domain-like"/>
    <property type="match status" value="1"/>
</dbReference>
<dbReference type="InterPro" id="IPR036249">
    <property type="entry name" value="Thioredoxin-like_sf"/>
</dbReference>
<comment type="caution">
    <text evidence="3">The sequence shown here is derived from an EMBL/GenBank/DDBJ whole genome shotgun (WGS) entry which is preliminary data.</text>
</comment>
<dbReference type="Pfam" id="PF02798">
    <property type="entry name" value="GST_N"/>
    <property type="match status" value="1"/>
</dbReference>
<feature type="domain" description="GST C-terminal" evidence="2">
    <location>
        <begin position="90"/>
        <end position="208"/>
    </location>
</feature>
<protein>
    <submittedName>
        <fullName evidence="3">Glutathione S-transferase family protein</fullName>
    </submittedName>
</protein>
<dbReference type="OrthoDB" id="9810080at2"/>
<dbReference type="PANTHER" id="PTHR44051">
    <property type="entry name" value="GLUTATHIONE S-TRANSFERASE-RELATED"/>
    <property type="match status" value="1"/>
</dbReference>
<dbReference type="SFLD" id="SFLDG00358">
    <property type="entry name" value="Main_(cytGST)"/>
    <property type="match status" value="1"/>
</dbReference>
<name>A0A4S2H0K4_9PROT</name>
<dbReference type="AlphaFoldDB" id="A0A4S2H0K4"/>
<dbReference type="Gene3D" id="1.20.1050.10">
    <property type="match status" value="1"/>
</dbReference>
<keyword evidence="4" id="KW-1185">Reference proteome</keyword>
<feature type="domain" description="GST N-terminal" evidence="1">
    <location>
        <begin position="3"/>
        <end position="84"/>
    </location>
</feature>
<dbReference type="SFLD" id="SFLDS00019">
    <property type="entry name" value="Glutathione_Transferase_(cytos"/>
    <property type="match status" value="1"/>
</dbReference>
<dbReference type="InterPro" id="IPR040079">
    <property type="entry name" value="Glutathione_S-Trfase"/>
</dbReference>
<evidence type="ECO:0000259" key="1">
    <source>
        <dbReference type="PROSITE" id="PS50404"/>
    </source>
</evidence>
<gene>
    <name evidence="3" type="ORF">E5163_07750</name>
</gene>
<accession>A0A4S2H0K4</accession>
<dbReference type="CDD" id="cd03046">
    <property type="entry name" value="GST_N_GTT1_like"/>
    <property type="match status" value="1"/>
</dbReference>
<dbReference type="RefSeq" id="WP_135995554.1">
    <property type="nucleotide sequence ID" value="NZ_CP071057.1"/>
</dbReference>
<dbReference type="Pfam" id="PF13410">
    <property type="entry name" value="GST_C_2"/>
    <property type="match status" value="1"/>
</dbReference>
<keyword evidence="3" id="KW-0808">Transferase</keyword>
<dbReference type="SFLD" id="SFLDG01150">
    <property type="entry name" value="Main.1:_Beta-like"/>
    <property type="match status" value="1"/>
</dbReference>
<evidence type="ECO:0000259" key="2">
    <source>
        <dbReference type="PROSITE" id="PS50405"/>
    </source>
</evidence>
<dbReference type="PANTHER" id="PTHR44051:SF8">
    <property type="entry name" value="GLUTATHIONE S-TRANSFERASE GSTA"/>
    <property type="match status" value="1"/>
</dbReference>
<dbReference type="PROSITE" id="PS50404">
    <property type="entry name" value="GST_NTER"/>
    <property type="match status" value="1"/>
</dbReference>